<sequence length="29" mass="3376">MLSKVAPVCSMRSNMLHYVPYNFAMLRES</sequence>
<dbReference type="EMBL" id="GBRH01270400">
    <property type="protein sequence ID" value="JAD27495.1"/>
    <property type="molecule type" value="Transcribed_RNA"/>
</dbReference>
<protein>
    <submittedName>
        <fullName evidence="1">Uncharacterized protein</fullName>
    </submittedName>
</protein>
<reference evidence="1" key="2">
    <citation type="journal article" date="2015" name="Data Brief">
        <title>Shoot transcriptome of the giant reed, Arundo donax.</title>
        <authorList>
            <person name="Barrero R.A."/>
            <person name="Guerrero F.D."/>
            <person name="Moolhuijzen P."/>
            <person name="Goolsby J.A."/>
            <person name="Tidwell J."/>
            <person name="Bellgard S.E."/>
            <person name="Bellgard M.I."/>
        </authorList>
    </citation>
    <scope>NUCLEOTIDE SEQUENCE</scope>
    <source>
        <tissue evidence="1">Shoot tissue taken approximately 20 cm above the soil surface</tissue>
    </source>
</reference>
<proteinExistence type="predicted"/>
<name>A0A0A8YRK9_ARUDO</name>
<accession>A0A0A8YRK9</accession>
<organism evidence="1">
    <name type="scientific">Arundo donax</name>
    <name type="common">Giant reed</name>
    <name type="synonym">Donax arundinaceus</name>
    <dbReference type="NCBI Taxonomy" id="35708"/>
    <lineage>
        <taxon>Eukaryota</taxon>
        <taxon>Viridiplantae</taxon>
        <taxon>Streptophyta</taxon>
        <taxon>Embryophyta</taxon>
        <taxon>Tracheophyta</taxon>
        <taxon>Spermatophyta</taxon>
        <taxon>Magnoliopsida</taxon>
        <taxon>Liliopsida</taxon>
        <taxon>Poales</taxon>
        <taxon>Poaceae</taxon>
        <taxon>PACMAD clade</taxon>
        <taxon>Arundinoideae</taxon>
        <taxon>Arundineae</taxon>
        <taxon>Arundo</taxon>
    </lineage>
</organism>
<dbReference type="AlphaFoldDB" id="A0A0A8YRK9"/>
<reference evidence="1" key="1">
    <citation type="submission" date="2014-09" db="EMBL/GenBank/DDBJ databases">
        <authorList>
            <person name="Magalhaes I.L.F."/>
            <person name="Oliveira U."/>
            <person name="Santos F.R."/>
            <person name="Vidigal T.H.D.A."/>
            <person name="Brescovit A.D."/>
            <person name="Santos A.J."/>
        </authorList>
    </citation>
    <scope>NUCLEOTIDE SEQUENCE</scope>
    <source>
        <tissue evidence="1">Shoot tissue taken approximately 20 cm above the soil surface</tissue>
    </source>
</reference>
<evidence type="ECO:0000313" key="1">
    <source>
        <dbReference type="EMBL" id="JAD27495.1"/>
    </source>
</evidence>